<dbReference type="AlphaFoldDB" id="A0A0A8V7G4"/>
<dbReference type="RefSeq" id="WP_004723271.1">
    <property type="nucleotide sequence ID" value="NZ_CCYO01000019.1"/>
</dbReference>
<dbReference type="InterPro" id="IPR014914">
    <property type="entry name" value="RES_dom"/>
</dbReference>
<feature type="domain" description="RES" evidence="1">
    <location>
        <begin position="70"/>
        <end position="199"/>
    </location>
</feature>
<dbReference type="EMBL" id="UHJG01000004">
    <property type="protein sequence ID" value="SUQ37564.1"/>
    <property type="molecule type" value="Genomic_DNA"/>
</dbReference>
<keyword evidence="3" id="KW-1185">Reference proteome</keyword>
<dbReference type="SMART" id="SM00953">
    <property type="entry name" value="RES"/>
    <property type="match status" value="1"/>
</dbReference>
<dbReference type="GeneID" id="66881259"/>
<organism evidence="2 3">
    <name type="scientific">Yersinia ruckeri</name>
    <dbReference type="NCBI Taxonomy" id="29486"/>
    <lineage>
        <taxon>Bacteria</taxon>
        <taxon>Pseudomonadati</taxon>
        <taxon>Pseudomonadota</taxon>
        <taxon>Gammaproteobacteria</taxon>
        <taxon>Enterobacterales</taxon>
        <taxon>Yersiniaceae</taxon>
        <taxon>Yersinia</taxon>
    </lineage>
</organism>
<gene>
    <name evidence="2" type="ORF">NCTC10476_03694</name>
</gene>
<name>A0A0A8V7G4_YERRU</name>
<dbReference type="Proteomes" id="UP000255169">
    <property type="component" value="Unassembled WGS sequence"/>
</dbReference>
<sequence>MSFEENQNDEVINAVPEDSNAEKLDEHDILALAKIEALTDSTFQECSSVLPAETTTNRLQFGLHGGSSVFFNNVGSDTRFCVPGGKTGTIYLAKDPLTAMKEVLQNTLSMTESDLDNYIMADVVTLKDLKVVQSSALLAQTSIKLHDLTTSSRSVTQKLAEKAHAAGMDGIEFVSNVTAQTCYAIWHNDPSGDGIATTASQTSLSKLTINGEEAADVLVYKLKIPVEE</sequence>
<evidence type="ECO:0000259" key="1">
    <source>
        <dbReference type="SMART" id="SM00953"/>
    </source>
</evidence>
<evidence type="ECO:0000313" key="3">
    <source>
        <dbReference type="Proteomes" id="UP000255169"/>
    </source>
</evidence>
<protein>
    <submittedName>
        <fullName evidence="2">RES domain</fullName>
    </submittedName>
</protein>
<dbReference type="OrthoDB" id="6463990at2"/>
<dbReference type="Pfam" id="PF08808">
    <property type="entry name" value="RES"/>
    <property type="match status" value="1"/>
</dbReference>
<accession>A0A0A8V7G4</accession>
<reference evidence="2 3" key="1">
    <citation type="submission" date="2018-06" db="EMBL/GenBank/DDBJ databases">
        <authorList>
            <consortium name="Pathogen Informatics"/>
            <person name="Doyle S."/>
        </authorList>
    </citation>
    <scope>NUCLEOTIDE SEQUENCE [LARGE SCALE GENOMIC DNA]</scope>
    <source>
        <strain evidence="2 3">NCTC10476</strain>
    </source>
</reference>
<proteinExistence type="predicted"/>
<evidence type="ECO:0000313" key="2">
    <source>
        <dbReference type="EMBL" id="SUQ37564.1"/>
    </source>
</evidence>